<keyword evidence="3" id="KW-1185">Reference proteome</keyword>
<dbReference type="STRING" id="525897.Dbac_2164"/>
<dbReference type="RefSeq" id="WP_015774339.1">
    <property type="nucleotide sequence ID" value="NC_013173.1"/>
</dbReference>
<dbReference type="InterPro" id="IPR041289">
    <property type="entry name" value="Bact_RF_family3"/>
</dbReference>
<protein>
    <submittedName>
        <fullName evidence="2">Uncharacterized protein</fullName>
    </submittedName>
</protein>
<feature type="region of interest" description="Disordered" evidence="1">
    <location>
        <begin position="181"/>
        <end position="205"/>
    </location>
</feature>
<evidence type="ECO:0000313" key="2">
    <source>
        <dbReference type="EMBL" id="ACU90248.1"/>
    </source>
</evidence>
<proteinExistence type="predicted"/>
<dbReference type="HOGENOM" id="CLU_044180_2_1_7"/>
<dbReference type="KEGG" id="dba:Dbac_2164"/>
<name>C7LPL9_DESBD</name>
<gene>
    <name evidence="2" type="ordered locus">Dbac_2164</name>
</gene>
<sequence>MLQIRSSPTVESLAELTAPHQPPCLSLYQPTHRHGPENQQDLIRYRNLLKIFESSLSLKYPKPEIRHFLEPFEELALDHEFWTQTLDGLAVFSSAGVFRVFRLRRPVAELALVAGSFHVKPLRRFLQFVGRYQILGLSLTEIKLFEGDIGTLEEIEPAQGVPRTITDALGAELTEPHQTVASYGGTGGRSGPMRHGQGSKKDEADKDAQRFFRAVDRAVLEHHSRPTGLPLLLAALPEHHHLFRSISHNSLLMKDGLNLNPFVLTTSELRKRAQAILEPQYQTWLTTLLDEYMEAQSRGFGSDDLGEVLRGAASGRVSKLMIASDREIAGRIVGDAGSYELSNTNKSGANDLLDDLGELVDKMGGKVLVMPADQVPGKTGLAATFRY</sequence>
<reference evidence="2 3" key="1">
    <citation type="journal article" date="2009" name="Stand. Genomic Sci.">
        <title>Complete genome sequence of Desulfomicrobium baculatum type strain (X).</title>
        <authorList>
            <person name="Copeland A."/>
            <person name="Spring S."/>
            <person name="Goker M."/>
            <person name="Schneider S."/>
            <person name="Lapidus A."/>
            <person name="Del Rio T.G."/>
            <person name="Tice H."/>
            <person name="Cheng J.F."/>
            <person name="Chen F."/>
            <person name="Nolan M."/>
            <person name="Bruce D."/>
            <person name="Goodwin L."/>
            <person name="Pitluck S."/>
            <person name="Ivanova N."/>
            <person name="Mavrommatis K."/>
            <person name="Ovchinnikova G."/>
            <person name="Pati A."/>
            <person name="Chen A."/>
            <person name="Palaniappan K."/>
            <person name="Land M."/>
            <person name="Hauser L."/>
            <person name="Chang Y.J."/>
            <person name="Jeffries C.C."/>
            <person name="Meincke L."/>
            <person name="Sims D."/>
            <person name="Brettin T."/>
            <person name="Detter J.C."/>
            <person name="Han C."/>
            <person name="Chain P."/>
            <person name="Bristow J."/>
            <person name="Eisen J.A."/>
            <person name="Markowitz V."/>
            <person name="Hugenholtz P."/>
            <person name="Kyrpides N.C."/>
            <person name="Klenk H.P."/>
            <person name="Lucas S."/>
        </authorList>
    </citation>
    <scope>NUCLEOTIDE SEQUENCE [LARGE SCALE GENOMIC DNA]</scope>
    <source>
        <strain evidence="3">DSM 4028 / VKM B-1378 / X</strain>
    </source>
</reference>
<dbReference type="Pfam" id="PF18845">
    <property type="entry name" value="baeRF_family3"/>
    <property type="match status" value="1"/>
</dbReference>
<dbReference type="AlphaFoldDB" id="C7LPL9"/>
<evidence type="ECO:0000313" key="3">
    <source>
        <dbReference type="Proteomes" id="UP000002216"/>
    </source>
</evidence>
<dbReference type="EMBL" id="CP001629">
    <property type="protein sequence ID" value="ACU90248.1"/>
    <property type="molecule type" value="Genomic_DNA"/>
</dbReference>
<accession>C7LPL9</accession>
<dbReference type="eggNOG" id="COG1537">
    <property type="taxonomic scope" value="Bacteria"/>
</dbReference>
<evidence type="ECO:0000256" key="1">
    <source>
        <dbReference type="SAM" id="MobiDB-lite"/>
    </source>
</evidence>
<dbReference type="Proteomes" id="UP000002216">
    <property type="component" value="Chromosome"/>
</dbReference>
<organism evidence="2 3">
    <name type="scientific">Desulfomicrobium baculatum (strain DSM 4028 / VKM B-1378 / X)</name>
    <name type="common">Desulfovibrio baculatus</name>
    <dbReference type="NCBI Taxonomy" id="525897"/>
    <lineage>
        <taxon>Bacteria</taxon>
        <taxon>Pseudomonadati</taxon>
        <taxon>Thermodesulfobacteriota</taxon>
        <taxon>Desulfovibrionia</taxon>
        <taxon>Desulfovibrionales</taxon>
        <taxon>Desulfomicrobiaceae</taxon>
        <taxon>Desulfomicrobium</taxon>
    </lineage>
</organism>